<sequence>MARVTGTDKEKANELGKIQSAIDDGSSAFSNISTPNIKLTLDTTGVDHHQHKHTQSVERVSSPYRNRSSTDDEDNRYSTIDNLLDTREAEKRETLAKQRDHYLNSDTRPITVSNSANTNSSSNFMLFFKLTSSLYKDIDSHSERLYYVFTLELFCIFITLTQYPYLDQWNRFLTPIFTGCQTSLLGETLREIYAWRRMRLVLLD</sequence>
<keyword evidence="2" id="KW-0472">Membrane</keyword>
<keyword evidence="2" id="KW-1133">Transmembrane helix</keyword>
<keyword evidence="2" id="KW-0812">Transmembrane</keyword>
<feature type="region of interest" description="Disordered" evidence="1">
    <location>
        <begin position="45"/>
        <end position="77"/>
    </location>
</feature>
<feature type="transmembrane region" description="Helical" evidence="2">
    <location>
        <begin position="145"/>
        <end position="166"/>
    </location>
</feature>
<dbReference type="AlphaFoldDB" id="A0A4T0X4P3"/>
<protein>
    <submittedName>
        <fullName evidence="3">Uncharacterized protein</fullName>
    </submittedName>
</protein>
<accession>A0A4T0X4P3</accession>
<keyword evidence="4" id="KW-1185">Reference proteome</keyword>
<comment type="caution">
    <text evidence="3">The sequence shown here is derived from an EMBL/GenBank/DDBJ whole genome shotgun (WGS) entry which is preliminary data.</text>
</comment>
<evidence type="ECO:0000256" key="2">
    <source>
        <dbReference type="SAM" id="Phobius"/>
    </source>
</evidence>
<reference evidence="3 4" key="1">
    <citation type="journal article" date="2019" name="Front. Genet.">
        <title>Whole-Genome Sequencing of the Opportunistic Yeast Pathogen Candida inconspicua Uncovers Its Hybrid Origin.</title>
        <authorList>
            <person name="Mixao V."/>
            <person name="Hansen A.P."/>
            <person name="Saus E."/>
            <person name="Boekhout T."/>
            <person name="Lass-Florl C."/>
            <person name="Gabaldon T."/>
        </authorList>
    </citation>
    <scope>NUCLEOTIDE SEQUENCE [LARGE SCALE GENOMIC DNA]</scope>
    <source>
        <strain evidence="3 4">CBS 180</strain>
    </source>
</reference>
<proteinExistence type="predicted"/>
<dbReference type="Proteomes" id="UP000307173">
    <property type="component" value="Unassembled WGS sequence"/>
</dbReference>
<gene>
    <name evidence="3" type="ORF">CANINC_001230</name>
</gene>
<organism evidence="3 4">
    <name type="scientific">Pichia inconspicua</name>
    <dbReference type="NCBI Taxonomy" id="52247"/>
    <lineage>
        <taxon>Eukaryota</taxon>
        <taxon>Fungi</taxon>
        <taxon>Dikarya</taxon>
        <taxon>Ascomycota</taxon>
        <taxon>Saccharomycotina</taxon>
        <taxon>Pichiomycetes</taxon>
        <taxon>Pichiales</taxon>
        <taxon>Pichiaceae</taxon>
        <taxon>Pichia</taxon>
    </lineage>
</organism>
<evidence type="ECO:0000256" key="1">
    <source>
        <dbReference type="SAM" id="MobiDB-lite"/>
    </source>
</evidence>
<evidence type="ECO:0000313" key="3">
    <source>
        <dbReference type="EMBL" id="TID30223.1"/>
    </source>
</evidence>
<dbReference type="OrthoDB" id="10267969at2759"/>
<dbReference type="STRING" id="52247.A0A4T0X4P3"/>
<feature type="compositionally biased region" description="Polar residues" evidence="1">
    <location>
        <begin position="57"/>
        <end position="67"/>
    </location>
</feature>
<name>A0A4T0X4P3_9ASCO</name>
<evidence type="ECO:0000313" key="4">
    <source>
        <dbReference type="Proteomes" id="UP000307173"/>
    </source>
</evidence>
<dbReference type="EMBL" id="SELW01000170">
    <property type="protein sequence ID" value="TID30223.1"/>
    <property type="molecule type" value="Genomic_DNA"/>
</dbReference>